<evidence type="ECO:0000259" key="15">
    <source>
        <dbReference type="PROSITE" id="PS50162"/>
    </source>
</evidence>
<dbReference type="InterPro" id="IPR020568">
    <property type="entry name" value="Ribosomal_Su5_D2-typ_SF"/>
</dbReference>
<protein>
    <recommendedName>
        <fullName evidence="11 12">DNA repair protein RadA</fullName>
    </recommendedName>
</protein>
<keyword evidence="3 11" id="KW-0227">DNA damage</keyword>
<feature type="short sequence motif" description="RadA KNRFG motif" evidence="11">
    <location>
        <begin position="280"/>
        <end position="284"/>
    </location>
</feature>
<dbReference type="RefSeq" id="WP_323303790.1">
    <property type="nucleotide sequence ID" value="NZ_JAYGHX010000001.1"/>
</dbReference>
<dbReference type="Pfam" id="PF13481">
    <property type="entry name" value="AAA_25"/>
    <property type="match status" value="1"/>
</dbReference>
<organism evidence="16 17">
    <name type="scientific">Cyanobium gracile UHCC 0139</name>
    <dbReference type="NCBI Taxonomy" id="3110308"/>
    <lineage>
        <taxon>Bacteria</taxon>
        <taxon>Bacillati</taxon>
        <taxon>Cyanobacteriota</taxon>
        <taxon>Cyanophyceae</taxon>
        <taxon>Synechococcales</taxon>
        <taxon>Prochlorococcaceae</taxon>
        <taxon>Cyanobium</taxon>
    </lineage>
</organism>
<evidence type="ECO:0000256" key="6">
    <source>
        <dbReference type="ARBA" id="ARBA00022833"/>
    </source>
</evidence>
<keyword evidence="8 11" id="KW-0346">Stress response</keyword>
<dbReference type="PANTHER" id="PTHR32472">
    <property type="entry name" value="DNA REPAIR PROTEIN RADA"/>
    <property type="match status" value="1"/>
</dbReference>
<evidence type="ECO:0000256" key="10">
    <source>
        <dbReference type="ARBA" id="ARBA00023204"/>
    </source>
</evidence>
<dbReference type="CDD" id="cd01121">
    <property type="entry name" value="RadA_SMS_N"/>
    <property type="match status" value="1"/>
</dbReference>
<feature type="region of interest" description="Disordered" evidence="14">
    <location>
        <begin position="35"/>
        <end position="72"/>
    </location>
</feature>
<dbReference type="PROSITE" id="PS50162">
    <property type="entry name" value="RECA_2"/>
    <property type="match status" value="1"/>
</dbReference>
<accession>A0ABU5RPM2</accession>
<evidence type="ECO:0000256" key="4">
    <source>
        <dbReference type="ARBA" id="ARBA00022771"/>
    </source>
</evidence>
<sequence length="492" mass="50966">MARPGSSFVCQACGARTRQFFGRCAACGGWNTLVEQSEPSGDTRRRRPVASSTVPGADGAGMPGRPRRSEPIQAVGDLPLQRLASGYGELDRVLGGGLVPGSLVLLGGDPGIGKSTLLLQSARAMASRSVVLYVSAEESAQQVKLRWRRLAEDGSGAATGAVPEAGDGDSEGLRLLAETDLELVLQELETLRPAVAIIDSIQALHDAELGSAPGSVSQVRECAAALQRIAKRQHTALVLVGHVTKEGMLAGPKVLEHLVDAVLTFEGDRFASHRLLRAAKNRFGATHELGVFEMRGAGLVEVSNPSELFLAGDGPSPGTATIVACEGTRPLLVEIQALVSPTSYASPRRTATGIGTNRLHQILAVLEKHMGLPLSRFDCYLAVAGGLEVEEPAADLGVAAAVVASYRDLTLPAGTVLLGELGLGGQLRPVGQLELRLQEAARLGFVRAVVPRGSALGSVAAGLGLQLLEAATVAEALVAGLGVNPESSEGDV</sequence>
<dbReference type="NCBIfam" id="TIGR00416">
    <property type="entry name" value="sms"/>
    <property type="match status" value="1"/>
</dbReference>
<keyword evidence="2 11" id="KW-0547">Nucleotide-binding</keyword>
<dbReference type="SUPFAM" id="SSF52540">
    <property type="entry name" value="P-loop containing nucleoside triphosphate hydrolases"/>
    <property type="match status" value="1"/>
</dbReference>
<comment type="similarity">
    <text evidence="11 13">Belongs to the RecA family. RadA subfamily.</text>
</comment>
<evidence type="ECO:0000256" key="5">
    <source>
        <dbReference type="ARBA" id="ARBA00022801"/>
    </source>
</evidence>
<dbReference type="InterPro" id="IPR003593">
    <property type="entry name" value="AAA+_ATPase"/>
</dbReference>
<dbReference type="Proteomes" id="UP001304461">
    <property type="component" value="Unassembled WGS sequence"/>
</dbReference>
<evidence type="ECO:0000256" key="1">
    <source>
        <dbReference type="ARBA" id="ARBA00022723"/>
    </source>
</evidence>
<keyword evidence="7 11" id="KW-0067">ATP-binding</keyword>
<keyword evidence="6 13" id="KW-0862">Zinc</keyword>
<evidence type="ECO:0000256" key="3">
    <source>
        <dbReference type="ARBA" id="ARBA00022763"/>
    </source>
</evidence>
<dbReference type="Gene3D" id="3.40.50.300">
    <property type="entry name" value="P-loop containing nucleotide triphosphate hydrolases"/>
    <property type="match status" value="1"/>
</dbReference>
<evidence type="ECO:0000256" key="13">
    <source>
        <dbReference type="RuleBase" id="RU003555"/>
    </source>
</evidence>
<evidence type="ECO:0000313" key="16">
    <source>
        <dbReference type="EMBL" id="MEA5389635.1"/>
    </source>
</evidence>
<comment type="function">
    <text evidence="13">DNA-dependent ATPase involved in processing of recombination intermediates, plays a role in repairing DNA breaks. Stimulates the branch migration of RecA-mediated strand transfer reactions, allowing the 3' invading strand to extend heteroduplex DNA faster. Binds ssDNA in the presence of ADP but not other nucleotides, has ATPase activity that is stimulated by ssDNA and various branched DNA structures, but inhibited by SSB. Does not have RecA's homology-searching function.</text>
</comment>
<dbReference type="Pfam" id="PF18073">
    <property type="entry name" value="Zn_ribbon_LapB"/>
    <property type="match status" value="1"/>
</dbReference>
<reference evidence="16 17" key="1">
    <citation type="submission" date="2023-12" db="EMBL/GenBank/DDBJ databases">
        <title>Baltic Sea Cyanobacteria.</title>
        <authorList>
            <person name="Delbaje E."/>
            <person name="Fewer D.P."/>
            <person name="Shishido T.K."/>
        </authorList>
    </citation>
    <scope>NUCLEOTIDE SEQUENCE [LARGE SCALE GENOMIC DNA]</scope>
    <source>
        <strain evidence="16 17">UHCC 0139</strain>
    </source>
</reference>
<comment type="caution">
    <text evidence="16">The sequence shown here is derived from an EMBL/GenBank/DDBJ whole genome shotgun (WGS) entry which is preliminary data.</text>
</comment>
<dbReference type="Gene3D" id="3.30.230.10">
    <property type="match status" value="1"/>
</dbReference>
<evidence type="ECO:0000256" key="14">
    <source>
        <dbReference type="SAM" id="MobiDB-lite"/>
    </source>
</evidence>
<name>A0ABU5RPM2_9CYAN</name>
<dbReference type="InterPro" id="IPR041166">
    <property type="entry name" value="Rubredoxin_2"/>
</dbReference>
<dbReference type="SUPFAM" id="SSF54211">
    <property type="entry name" value="Ribosomal protein S5 domain 2-like"/>
    <property type="match status" value="1"/>
</dbReference>
<dbReference type="PRINTS" id="PR01874">
    <property type="entry name" value="DNAREPAIRADA"/>
</dbReference>
<keyword evidence="10 11" id="KW-0234">DNA repair</keyword>
<dbReference type="PANTHER" id="PTHR32472:SF10">
    <property type="entry name" value="DNA REPAIR PROTEIN RADA-LIKE PROTEIN"/>
    <property type="match status" value="1"/>
</dbReference>
<evidence type="ECO:0000256" key="12">
    <source>
        <dbReference type="NCBIfam" id="TIGR00416"/>
    </source>
</evidence>
<dbReference type="InterPro" id="IPR027417">
    <property type="entry name" value="P-loop_NTPase"/>
</dbReference>
<dbReference type="EMBL" id="JAYGHX010000001">
    <property type="protein sequence ID" value="MEA5389635.1"/>
    <property type="molecule type" value="Genomic_DNA"/>
</dbReference>
<dbReference type="SMART" id="SM00382">
    <property type="entry name" value="AAA"/>
    <property type="match status" value="1"/>
</dbReference>
<evidence type="ECO:0000313" key="17">
    <source>
        <dbReference type="Proteomes" id="UP001304461"/>
    </source>
</evidence>
<keyword evidence="17" id="KW-1185">Reference proteome</keyword>
<comment type="domain">
    <text evidence="11">The middle region has homology to RecA with ATPase motifs including the RadA KNRFG motif, while the C-terminus is homologous to Lon protease.</text>
</comment>
<keyword evidence="1 11" id="KW-0479">Metal-binding</keyword>
<dbReference type="InterPro" id="IPR014721">
    <property type="entry name" value="Ribsml_uS5_D2-typ_fold_subgr"/>
</dbReference>
<dbReference type="HAMAP" id="MF_01498">
    <property type="entry name" value="RadA_bact"/>
    <property type="match status" value="1"/>
</dbReference>
<proteinExistence type="inferred from homology"/>
<keyword evidence="5" id="KW-0378">Hydrolase</keyword>
<evidence type="ECO:0000256" key="11">
    <source>
        <dbReference type="HAMAP-Rule" id="MF_01498"/>
    </source>
</evidence>
<gene>
    <name evidence="11 16" type="primary">radA</name>
    <name evidence="16" type="ORF">VB738_00045</name>
</gene>
<feature type="binding site" evidence="11">
    <location>
        <begin position="108"/>
        <end position="115"/>
    </location>
    <ligand>
        <name>ATP</name>
        <dbReference type="ChEBI" id="CHEBI:30616"/>
    </ligand>
</feature>
<comment type="function">
    <text evidence="11">Plays a role in repairing double-strand DNA breaks, probably involving stabilizing or processing branched DNA or blocked replication forks.</text>
</comment>
<keyword evidence="4 13" id="KW-0863">Zinc-finger</keyword>
<feature type="domain" description="RecA family profile 1" evidence="15">
    <location>
        <begin position="79"/>
        <end position="243"/>
    </location>
</feature>
<evidence type="ECO:0000256" key="2">
    <source>
        <dbReference type="ARBA" id="ARBA00022741"/>
    </source>
</evidence>
<keyword evidence="9 11" id="KW-0238">DNA-binding</keyword>
<dbReference type="InterPro" id="IPR004504">
    <property type="entry name" value="DNA_repair_RadA"/>
</dbReference>
<feature type="region of interest" description="Lon-protease-like" evidence="11">
    <location>
        <begin position="378"/>
        <end position="492"/>
    </location>
</feature>
<dbReference type="InterPro" id="IPR020588">
    <property type="entry name" value="RecA_ATP-bd"/>
</dbReference>
<evidence type="ECO:0000256" key="7">
    <source>
        <dbReference type="ARBA" id="ARBA00022840"/>
    </source>
</evidence>
<evidence type="ECO:0000256" key="8">
    <source>
        <dbReference type="ARBA" id="ARBA00023016"/>
    </source>
</evidence>
<evidence type="ECO:0000256" key="9">
    <source>
        <dbReference type="ARBA" id="ARBA00023125"/>
    </source>
</evidence>